<dbReference type="GO" id="GO:0005634">
    <property type="term" value="C:nucleus"/>
    <property type="evidence" value="ECO:0007669"/>
    <property type="project" value="UniProtKB-SubCell"/>
</dbReference>
<reference evidence="8" key="1">
    <citation type="journal article" date="2017" name="Nature">
        <title>The genome of Chenopodium quinoa.</title>
        <authorList>
            <person name="Jarvis D.E."/>
            <person name="Ho Y.S."/>
            <person name="Lightfoot D.J."/>
            <person name="Schmoeckel S.M."/>
            <person name="Li B."/>
            <person name="Borm T.J.A."/>
            <person name="Ohyanagi H."/>
            <person name="Mineta K."/>
            <person name="Michell C.T."/>
            <person name="Saber N."/>
            <person name="Kharbatia N.M."/>
            <person name="Rupper R.R."/>
            <person name="Sharp A.R."/>
            <person name="Dally N."/>
            <person name="Boughton B.A."/>
            <person name="Woo Y.H."/>
            <person name="Gao G."/>
            <person name="Schijlen E.G.W.M."/>
            <person name="Guo X."/>
            <person name="Momin A.A."/>
            <person name="Negrao S."/>
            <person name="Al-Babili S."/>
            <person name="Gehring C."/>
            <person name="Roessner U."/>
            <person name="Jung C."/>
            <person name="Murphy K."/>
            <person name="Arold S.T."/>
            <person name="Gojobori T."/>
            <person name="van der Linden C.G."/>
            <person name="van Loo E.N."/>
            <person name="Jellen E.N."/>
            <person name="Maughan P.J."/>
            <person name="Tester M."/>
        </authorList>
    </citation>
    <scope>NUCLEOTIDE SEQUENCE [LARGE SCALE GENOMIC DNA]</scope>
    <source>
        <strain evidence="8">cv. PI 614886</strain>
    </source>
</reference>
<accession>A0A803MA09</accession>
<dbReference type="PANTHER" id="PTHR31920">
    <property type="entry name" value="B3 DOMAIN-CONTAINING"/>
    <property type="match status" value="1"/>
</dbReference>
<dbReference type="InterPro" id="IPR003340">
    <property type="entry name" value="B3_DNA-bd"/>
</dbReference>
<dbReference type="PANTHER" id="PTHR31920:SF132">
    <property type="entry name" value="TF-B3 DOMAIN-CONTAINING PROTEIN"/>
    <property type="match status" value="1"/>
</dbReference>
<evidence type="ECO:0000313" key="9">
    <source>
        <dbReference type="Proteomes" id="UP000596660"/>
    </source>
</evidence>
<evidence type="ECO:0000256" key="5">
    <source>
        <dbReference type="ARBA" id="ARBA00023242"/>
    </source>
</evidence>
<feature type="region of interest" description="Disordered" evidence="6">
    <location>
        <begin position="686"/>
        <end position="711"/>
    </location>
</feature>
<feature type="compositionally biased region" description="Polar residues" evidence="6">
    <location>
        <begin position="962"/>
        <end position="979"/>
    </location>
</feature>
<dbReference type="SMART" id="SM01019">
    <property type="entry name" value="B3"/>
    <property type="match status" value="4"/>
</dbReference>
<comment type="subcellular location">
    <subcellularLocation>
        <location evidence="1">Nucleus</location>
    </subcellularLocation>
</comment>
<dbReference type="SUPFAM" id="SSF101936">
    <property type="entry name" value="DNA-binding pseudobarrel domain"/>
    <property type="match status" value="4"/>
</dbReference>
<organism evidence="8 9">
    <name type="scientific">Chenopodium quinoa</name>
    <name type="common">Quinoa</name>
    <dbReference type="NCBI Taxonomy" id="63459"/>
    <lineage>
        <taxon>Eukaryota</taxon>
        <taxon>Viridiplantae</taxon>
        <taxon>Streptophyta</taxon>
        <taxon>Embryophyta</taxon>
        <taxon>Tracheophyta</taxon>
        <taxon>Spermatophyta</taxon>
        <taxon>Magnoliopsida</taxon>
        <taxon>eudicotyledons</taxon>
        <taxon>Gunneridae</taxon>
        <taxon>Pentapetalae</taxon>
        <taxon>Caryophyllales</taxon>
        <taxon>Chenopodiaceae</taxon>
        <taxon>Chenopodioideae</taxon>
        <taxon>Atripliceae</taxon>
        <taxon>Chenopodium</taxon>
    </lineage>
</organism>
<dbReference type="Pfam" id="PF02362">
    <property type="entry name" value="B3"/>
    <property type="match status" value="4"/>
</dbReference>
<evidence type="ECO:0000259" key="7">
    <source>
        <dbReference type="PROSITE" id="PS50863"/>
    </source>
</evidence>
<feature type="domain" description="TF-B3" evidence="7">
    <location>
        <begin position="450"/>
        <end position="549"/>
    </location>
</feature>
<dbReference type="OMA" id="ESCEECF"/>
<dbReference type="AlphaFoldDB" id="A0A803MA09"/>
<dbReference type="GO" id="GO:0003677">
    <property type="term" value="F:DNA binding"/>
    <property type="evidence" value="ECO:0007669"/>
    <property type="project" value="UniProtKB-KW"/>
</dbReference>
<dbReference type="PROSITE" id="PS50863">
    <property type="entry name" value="B3"/>
    <property type="match status" value="4"/>
</dbReference>
<dbReference type="EnsemblPlants" id="AUR62025735-RA">
    <property type="protein sequence ID" value="AUR62025735-RA:cds"/>
    <property type="gene ID" value="AUR62025735"/>
</dbReference>
<dbReference type="InterPro" id="IPR050655">
    <property type="entry name" value="Plant_B3_domain"/>
</dbReference>
<keyword evidence="5" id="KW-0539">Nucleus</keyword>
<protein>
    <recommendedName>
        <fullName evidence="7">TF-B3 domain-containing protein</fullName>
    </recommendedName>
</protein>
<name>A0A803MA09_CHEQI</name>
<dbReference type="Proteomes" id="UP000596660">
    <property type="component" value="Unplaced"/>
</dbReference>
<evidence type="ECO:0000256" key="4">
    <source>
        <dbReference type="ARBA" id="ARBA00023163"/>
    </source>
</evidence>
<feature type="domain" description="TF-B3" evidence="7">
    <location>
        <begin position="59"/>
        <end position="152"/>
    </location>
</feature>
<dbReference type="CDD" id="cd10017">
    <property type="entry name" value="B3_DNA"/>
    <property type="match status" value="4"/>
</dbReference>
<dbReference type="Gene3D" id="2.40.330.10">
    <property type="entry name" value="DNA-binding pseudobarrel domain"/>
    <property type="match status" value="4"/>
</dbReference>
<evidence type="ECO:0000256" key="3">
    <source>
        <dbReference type="ARBA" id="ARBA00023125"/>
    </source>
</evidence>
<sequence length="1157" mass="129935">MSSAVLANRLQTSLMMADYVSPAVYNHVVMGDKGEACAECSRSCSSFHRTMHDPYPIVSSFFKVMFGNLFSEVLFVPPRFAKTIIHLEGKNTYLEDPTGQKWKVNLSNVNGSLAFEKGWHDFSVDHGIELGDLVVFHYFKGSHFIVQIFGRSGCEKPMIYNGMDYQNKRARLTRTDPCDSPHNKEPTPEKECLDSCMETEPNVDVHNVEKSPEIGVNVSREGNINKQPEEVPTADPLVESFFMGDRNTSYTSEDQRVDLYDLSIFEMPGHKADADKISMLMEYTCSEVPSALQQNQSEEVSPDVVNFQMAETINETSNEEDASRKECLPVLNNTVSGAEVPLDICMPLKSVTLPHAPEFSPPAAPVERVEPPCKDLMIYKPEPKSDKIICGLEAKIVSRDSEISFTIKGRRIKKEDISSLSTSMDKNKGHIDMIVKLEEPEFCDSPSARDIKITCLVQQDNESYLALPKPLPIKIRRQGDSLEQNLVLLRDPLQRLWPVIYHQRKGSEVLANGWKEFRKANCIHPGDECTFVVENIDEGIIQVQIVSQCLQMCQMPREVESCEECFMNCLLKHQGQNDHSPKIPPFFKVMYGKKFSEQLFVPPKFSRILVSSVGKKACLEDLTGQKWEVVLSDVQGSVAFQEGWRKFSLDHGLDQGDFVVFRYVTGSRFIVEIYGKSGYEKSFPSVKSYQNKRPKTSSNSPSDPLYKEREPSQRNNCFNAYTVPRSNTDMDDIIWSQDDVNNLNDSPVMEENVQRQVNVIEKPQLVPDVDLLVEPCFLNDRETNSAKEANRVHLLDLSAFESPNMNPSSSRKGDADNRFDLSISNMTSEKLDAREDLVEHLSDQPPFQSFNLKPSFSMNGDRDDISNQSTSKMIDKKVDNHKGNLQGNTCSLVSGAFDEAQTRSTSIDTKKFLLTKGKTAVPSKNYEANLSSFKHGPVPSVSPNLPSNLMPPPNIFGITHTCEPSATSGSSQPPNSNSVCGREGGTVRVVKQEPRELKQDLSDNLLAGPLFGASLSFDREAKNNFSGLGVNIKPMEDDVEVCKEVKAEPVDFCDSPLVPASRIICLVPSDNESFLELPEALPIKWRQKLDKKHKLISLKDPAGRDWPVLYHKRNNLFVLASGWKEFRKANKICSGDECAFVAENTVKGAFQFQFLNR</sequence>
<feature type="domain" description="TF-B3" evidence="7">
    <location>
        <begin position="584"/>
        <end position="677"/>
    </location>
</feature>
<evidence type="ECO:0000256" key="6">
    <source>
        <dbReference type="SAM" id="MobiDB-lite"/>
    </source>
</evidence>
<reference evidence="8" key="2">
    <citation type="submission" date="2021-03" db="UniProtKB">
        <authorList>
            <consortium name="EnsemblPlants"/>
        </authorList>
    </citation>
    <scope>IDENTIFICATION</scope>
</reference>
<keyword evidence="2" id="KW-0805">Transcription regulation</keyword>
<keyword evidence="3" id="KW-0238">DNA-binding</keyword>
<evidence type="ECO:0000256" key="2">
    <source>
        <dbReference type="ARBA" id="ARBA00023015"/>
    </source>
</evidence>
<keyword evidence="4" id="KW-0804">Transcription</keyword>
<feature type="domain" description="TF-B3" evidence="7">
    <location>
        <begin position="1060"/>
        <end position="1157"/>
    </location>
</feature>
<keyword evidence="9" id="KW-1185">Reference proteome</keyword>
<evidence type="ECO:0000313" key="8">
    <source>
        <dbReference type="EnsemblPlants" id="AUR62025735-RA:cds"/>
    </source>
</evidence>
<evidence type="ECO:0000256" key="1">
    <source>
        <dbReference type="ARBA" id="ARBA00004123"/>
    </source>
</evidence>
<dbReference type="InterPro" id="IPR015300">
    <property type="entry name" value="DNA-bd_pseudobarrel_sf"/>
</dbReference>
<proteinExistence type="predicted"/>
<dbReference type="Gramene" id="AUR62025735-RA">
    <property type="protein sequence ID" value="AUR62025735-RA:cds"/>
    <property type="gene ID" value="AUR62025735"/>
</dbReference>
<feature type="region of interest" description="Disordered" evidence="6">
    <location>
        <begin position="961"/>
        <end position="983"/>
    </location>
</feature>